<protein>
    <submittedName>
        <fullName evidence="2">Uncharacterized protein</fullName>
    </submittedName>
</protein>
<reference evidence="2 3" key="1">
    <citation type="submission" date="2019-02" db="EMBL/GenBank/DDBJ databases">
        <authorList>
            <person name="Lehtovirta-Morley E L."/>
        </authorList>
    </citation>
    <scope>NUCLEOTIDE SEQUENCE [LARGE SCALE GENOMIC DNA]</scope>
    <source>
        <strain evidence="2">NFRAN1</strain>
    </source>
</reference>
<keyword evidence="1" id="KW-1133">Transmembrane helix</keyword>
<keyword evidence="1" id="KW-0812">Transmembrane</keyword>
<feature type="transmembrane region" description="Helical" evidence="1">
    <location>
        <begin position="13"/>
        <end position="32"/>
    </location>
</feature>
<keyword evidence="1" id="KW-0472">Membrane</keyword>
<dbReference type="KEGG" id="nfn:NFRAN_0172"/>
<keyword evidence="3" id="KW-1185">Reference proteome</keyword>
<proteinExistence type="predicted"/>
<gene>
    <name evidence="2" type="ORF">NFRAN_0172</name>
</gene>
<name>A0A484I5V7_9ARCH</name>
<dbReference type="EMBL" id="LR216287">
    <property type="protein sequence ID" value="VFJ12493.1"/>
    <property type="molecule type" value="Genomic_DNA"/>
</dbReference>
<sequence>MNFIELLAQVRKFILKIYYVLLFLIVGSEAKWNRVNLNQKKYRLLWFTIVITL</sequence>
<dbReference type="Proteomes" id="UP000294299">
    <property type="component" value="Chromosome NFRAN"/>
</dbReference>
<accession>A0A484I5V7</accession>
<evidence type="ECO:0000313" key="2">
    <source>
        <dbReference type="EMBL" id="VFJ12493.1"/>
    </source>
</evidence>
<organism evidence="2 3">
    <name type="scientific">Candidatus Nitrosocosmicus franklandianus</name>
    <dbReference type="NCBI Taxonomy" id="1798806"/>
    <lineage>
        <taxon>Archaea</taxon>
        <taxon>Nitrososphaerota</taxon>
        <taxon>Nitrososphaeria</taxon>
        <taxon>Nitrososphaerales</taxon>
        <taxon>Nitrososphaeraceae</taxon>
        <taxon>Candidatus Nitrosocosmicus</taxon>
    </lineage>
</organism>
<evidence type="ECO:0000256" key="1">
    <source>
        <dbReference type="SAM" id="Phobius"/>
    </source>
</evidence>
<evidence type="ECO:0000313" key="3">
    <source>
        <dbReference type="Proteomes" id="UP000294299"/>
    </source>
</evidence>
<dbReference type="AlphaFoldDB" id="A0A484I5V7"/>